<evidence type="ECO:0000313" key="4">
    <source>
        <dbReference type="EMBL" id="VFK55972.1"/>
    </source>
</evidence>
<organism evidence="2">
    <name type="scientific">Candidatus Kentrum sp. TUN</name>
    <dbReference type="NCBI Taxonomy" id="2126343"/>
    <lineage>
        <taxon>Bacteria</taxon>
        <taxon>Pseudomonadati</taxon>
        <taxon>Pseudomonadota</taxon>
        <taxon>Gammaproteobacteria</taxon>
        <taxon>Candidatus Kentrum</taxon>
    </lineage>
</organism>
<evidence type="ECO:0000313" key="2">
    <source>
        <dbReference type="EMBL" id="VFK50376.1"/>
    </source>
</evidence>
<evidence type="ECO:0000313" key="3">
    <source>
        <dbReference type="EMBL" id="VFK51549.1"/>
    </source>
</evidence>
<dbReference type="EMBL" id="CAADFY010000002">
    <property type="protein sequence ID" value="VFK51549.1"/>
    <property type="molecule type" value="Genomic_DNA"/>
</dbReference>
<dbReference type="EMBL" id="CAADFX010000039">
    <property type="protein sequence ID" value="VFK55972.1"/>
    <property type="molecule type" value="Genomic_DNA"/>
</dbReference>
<feature type="domain" description="RiboL-PSP-HEPN" evidence="1">
    <location>
        <begin position="33"/>
        <end position="196"/>
    </location>
</feature>
<dbReference type="Pfam" id="PF18735">
    <property type="entry name" value="HEPN_RiboL-PSP"/>
    <property type="match status" value="1"/>
</dbReference>
<proteinExistence type="predicted"/>
<dbReference type="AlphaFoldDB" id="A0A450Z9A1"/>
<protein>
    <recommendedName>
        <fullName evidence="1">RiboL-PSP-HEPN domain-containing protein</fullName>
    </recommendedName>
</protein>
<dbReference type="EMBL" id="CAADFV010000002">
    <property type="protein sequence ID" value="VFK50376.1"/>
    <property type="molecule type" value="Genomic_DNA"/>
</dbReference>
<accession>A0A450Z9A1</accession>
<evidence type="ECO:0000259" key="1">
    <source>
        <dbReference type="Pfam" id="PF18735"/>
    </source>
</evidence>
<reference evidence="2" key="1">
    <citation type="submission" date="2019-02" db="EMBL/GenBank/DDBJ databases">
        <authorList>
            <person name="Gruber-Vodicka R. H."/>
            <person name="Seah K. B. B."/>
        </authorList>
    </citation>
    <scope>NUCLEOTIDE SEQUENCE</scope>
    <source>
        <strain evidence="4">BECK_BY1</strain>
        <strain evidence="2">BECK_BY2</strain>
        <strain evidence="3">BECK_BY3</strain>
    </source>
</reference>
<sequence length="239" mass="27957">MNNLEADLQDAFFRLERKLSHARTIPMRYEMMEEHRRFLIHQSVMSIYAAWEGFLKSALQLYLNALNKLGICYDELSDEYLAYQTDSICSFKNSKTNWKVIERISVRLLETYKGMVSFDTSINTESNANLKVTNGLLRKLSLEELSISKDHENLLDKLLRLRNSIAHGNDIIGVKQKNLDEFRLLVQNLAADFILSILDGFVNRVYLKTAWNTNIPVEREGVRISFKRQKPKYNLRKYP</sequence>
<dbReference type="InterPro" id="IPR041519">
    <property type="entry name" value="HEPN_RiboL-PSP"/>
</dbReference>
<gene>
    <name evidence="4" type="ORF">BECKTUN1418D_GA0071000_10394</name>
    <name evidence="2" type="ORF">BECKTUN1418E_GA0071001_100261</name>
    <name evidence="3" type="ORF">BECKTUN1418F_GA0071002_100259</name>
</gene>
<name>A0A450Z9A1_9GAMM</name>